<sequence>MPSAPCRFRPCSPSWWPGCCTSASTAAPGTGCAPRTDSSVADPNGTLTERQRQIAAAARALLDEQGPEALTMRNVAEVLGIKAPSLYKHVPDKTALEHLVVADGFAEIADALEAAVPQGLTGIAAAYRDYAIGHPHVYRLMNYRPLRRDLLPAGLEERTARPLAAAVGGDPARARALWAFAHGMVSLEIDGRFPDDADLAAAWRAGLESFGEVMPNHYRPGTSPQ</sequence>
<dbReference type="Pfam" id="PF13305">
    <property type="entry name" value="TetR_C_33"/>
    <property type="match status" value="1"/>
</dbReference>
<dbReference type="SUPFAM" id="SSF46689">
    <property type="entry name" value="Homeodomain-like"/>
    <property type="match status" value="1"/>
</dbReference>
<dbReference type="InterPro" id="IPR036271">
    <property type="entry name" value="Tet_transcr_reg_TetR-rel_C_sf"/>
</dbReference>
<keyword evidence="2 4" id="KW-0238">DNA-binding</keyword>
<comment type="caution">
    <text evidence="6">The sequence shown here is derived from an EMBL/GenBank/DDBJ whole genome shotgun (WGS) entry which is preliminary data.</text>
</comment>
<dbReference type="InterPro" id="IPR009057">
    <property type="entry name" value="Homeodomain-like_sf"/>
</dbReference>
<dbReference type="PROSITE" id="PS50977">
    <property type="entry name" value="HTH_TETR_2"/>
    <property type="match status" value="1"/>
</dbReference>
<keyword evidence="7" id="KW-1185">Reference proteome</keyword>
<dbReference type="EMBL" id="WRPP01000003">
    <property type="protein sequence ID" value="MVU79135.1"/>
    <property type="molecule type" value="Genomic_DNA"/>
</dbReference>
<evidence type="ECO:0000259" key="5">
    <source>
        <dbReference type="PROSITE" id="PS50977"/>
    </source>
</evidence>
<dbReference type="Proteomes" id="UP000466794">
    <property type="component" value="Unassembled WGS sequence"/>
</dbReference>
<organism evidence="6 7">
    <name type="scientific">Nocardia terrae</name>
    <dbReference type="NCBI Taxonomy" id="2675851"/>
    <lineage>
        <taxon>Bacteria</taxon>
        <taxon>Bacillati</taxon>
        <taxon>Actinomycetota</taxon>
        <taxon>Actinomycetes</taxon>
        <taxon>Mycobacteriales</taxon>
        <taxon>Nocardiaceae</taxon>
        <taxon>Nocardia</taxon>
    </lineage>
</organism>
<evidence type="ECO:0000256" key="3">
    <source>
        <dbReference type="ARBA" id="ARBA00023163"/>
    </source>
</evidence>
<dbReference type="Pfam" id="PF00440">
    <property type="entry name" value="TetR_N"/>
    <property type="match status" value="1"/>
</dbReference>
<dbReference type="PANTHER" id="PTHR30055:SF239">
    <property type="entry name" value="TRANSCRIPTIONAL REGULATORY PROTEIN"/>
    <property type="match status" value="1"/>
</dbReference>
<dbReference type="InterPro" id="IPR001647">
    <property type="entry name" value="HTH_TetR"/>
</dbReference>
<proteinExistence type="predicted"/>
<keyword evidence="3" id="KW-0804">Transcription</keyword>
<dbReference type="Gene3D" id="1.10.10.60">
    <property type="entry name" value="Homeodomain-like"/>
    <property type="match status" value="1"/>
</dbReference>
<evidence type="ECO:0000313" key="6">
    <source>
        <dbReference type="EMBL" id="MVU79135.1"/>
    </source>
</evidence>
<evidence type="ECO:0000256" key="1">
    <source>
        <dbReference type="ARBA" id="ARBA00023015"/>
    </source>
</evidence>
<dbReference type="InterPro" id="IPR050109">
    <property type="entry name" value="HTH-type_TetR-like_transc_reg"/>
</dbReference>
<name>A0A7K1UXT7_9NOCA</name>
<dbReference type="GO" id="GO:0003700">
    <property type="term" value="F:DNA-binding transcription factor activity"/>
    <property type="evidence" value="ECO:0007669"/>
    <property type="project" value="TreeGrafter"/>
</dbReference>
<evidence type="ECO:0000256" key="4">
    <source>
        <dbReference type="PROSITE-ProRule" id="PRU00335"/>
    </source>
</evidence>
<reference evidence="6 7" key="1">
    <citation type="submission" date="2019-12" db="EMBL/GenBank/DDBJ databases">
        <title>Nocardia sp. nov. ET3-3 isolated from soil.</title>
        <authorList>
            <person name="Kanchanasin P."/>
            <person name="Tanasupawat S."/>
            <person name="Yuki M."/>
            <person name="Kudo T."/>
        </authorList>
    </citation>
    <scope>NUCLEOTIDE SEQUENCE [LARGE SCALE GENOMIC DNA]</scope>
    <source>
        <strain evidence="6 7">ET3-3</strain>
    </source>
</reference>
<dbReference type="SUPFAM" id="SSF48498">
    <property type="entry name" value="Tetracyclin repressor-like, C-terminal domain"/>
    <property type="match status" value="1"/>
</dbReference>
<dbReference type="GO" id="GO:0000976">
    <property type="term" value="F:transcription cis-regulatory region binding"/>
    <property type="evidence" value="ECO:0007669"/>
    <property type="project" value="TreeGrafter"/>
</dbReference>
<keyword evidence="1" id="KW-0805">Transcription regulation</keyword>
<dbReference type="AlphaFoldDB" id="A0A7K1UXT7"/>
<feature type="domain" description="HTH tetR-type" evidence="5">
    <location>
        <begin position="48"/>
        <end position="108"/>
    </location>
</feature>
<accession>A0A7K1UXT7</accession>
<feature type="DNA-binding region" description="H-T-H motif" evidence="4">
    <location>
        <begin position="71"/>
        <end position="90"/>
    </location>
</feature>
<dbReference type="Gene3D" id="1.10.357.10">
    <property type="entry name" value="Tetracycline Repressor, domain 2"/>
    <property type="match status" value="1"/>
</dbReference>
<gene>
    <name evidence="6" type="ORF">GPX89_18025</name>
</gene>
<evidence type="ECO:0000256" key="2">
    <source>
        <dbReference type="ARBA" id="ARBA00023125"/>
    </source>
</evidence>
<dbReference type="InterPro" id="IPR025996">
    <property type="entry name" value="MT1864/Rv1816-like_C"/>
</dbReference>
<protein>
    <submittedName>
        <fullName evidence="6">TetR family transcriptional regulator</fullName>
    </submittedName>
</protein>
<dbReference type="PANTHER" id="PTHR30055">
    <property type="entry name" value="HTH-TYPE TRANSCRIPTIONAL REGULATOR RUTR"/>
    <property type="match status" value="1"/>
</dbReference>
<evidence type="ECO:0000313" key="7">
    <source>
        <dbReference type="Proteomes" id="UP000466794"/>
    </source>
</evidence>